<sequence length="198" mass="22445">MTQAIETTESDKVAVVLSSALRTTVFEQYLSGHKTDEESLQDYKNRTTKFKDTGAILLENNDFNSVAIWLPPNYIMPSSIFDPSERQAEVKSKFATVAKKHGLDSTPHWELMFIGKDPKENKGSIRPLFDRFLKQAKIDGIPAILYAISEHAMSRYRHIGFEVLDIVIVGEGVVDKEGKEDKNGEGLKVWLMAYNYQK</sequence>
<evidence type="ECO:0000313" key="2">
    <source>
        <dbReference type="Proteomes" id="UP000009328"/>
    </source>
</evidence>
<dbReference type="HOGENOM" id="CLU_1379096_0_0_1"/>
<comment type="caution">
    <text evidence="1">The sequence shown here is derived from an EMBL/GenBank/DDBJ whole genome shotgun (WGS) entry which is preliminary data.</text>
</comment>
<dbReference type="Proteomes" id="UP000009328">
    <property type="component" value="Unassembled WGS sequence"/>
</dbReference>
<organism evidence="1 2">
    <name type="scientific">Wickerhamomyces ciferrii (strain ATCC 14091 / BCRC 22168 / CBS 111 / JCM 3599 / NBRC 0793 / NRRL Y-1031 F-60-10)</name>
    <name type="common">Yeast</name>
    <name type="synonym">Pichia ciferrii</name>
    <dbReference type="NCBI Taxonomy" id="1206466"/>
    <lineage>
        <taxon>Eukaryota</taxon>
        <taxon>Fungi</taxon>
        <taxon>Dikarya</taxon>
        <taxon>Ascomycota</taxon>
        <taxon>Saccharomycotina</taxon>
        <taxon>Saccharomycetes</taxon>
        <taxon>Phaffomycetales</taxon>
        <taxon>Wickerhamomycetaceae</taxon>
        <taxon>Wickerhamomyces</taxon>
    </lineage>
</organism>
<dbReference type="InParanoid" id="K0KB69"/>
<dbReference type="PANTHER" id="PTHR43451">
    <property type="entry name" value="ACETYLTRANSFERASE (GNAT) FAMILY PROTEIN"/>
    <property type="match status" value="1"/>
</dbReference>
<name>K0KB69_WICCF</name>
<gene>
    <name evidence="1" type="ORF">BN7_1789</name>
</gene>
<dbReference type="FunCoup" id="K0KB69">
    <property type="interactions" value="62"/>
</dbReference>
<dbReference type="PANTHER" id="PTHR43451:SF1">
    <property type="entry name" value="ACETYLTRANSFERASE"/>
    <property type="match status" value="1"/>
</dbReference>
<accession>K0KB69</accession>
<dbReference type="InterPro" id="IPR052564">
    <property type="entry name" value="N-acetyltrans/Recomb-assoc"/>
</dbReference>
<dbReference type="STRING" id="1206466.K0KB69"/>
<evidence type="ECO:0000313" key="1">
    <source>
        <dbReference type="EMBL" id="CCH42245.1"/>
    </source>
</evidence>
<dbReference type="AlphaFoldDB" id="K0KB69"/>
<dbReference type="Gene3D" id="3.40.630.30">
    <property type="match status" value="1"/>
</dbReference>
<dbReference type="EMBL" id="CAIF01000039">
    <property type="protein sequence ID" value="CCH42245.1"/>
    <property type="molecule type" value="Genomic_DNA"/>
</dbReference>
<reference evidence="1 2" key="1">
    <citation type="journal article" date="2012" name="Eukaryot. Cell">
        <title>Draft genome sequence of Wickerhamomyces ciferrii NRRL Y-1031 F-60-10.</title>
        <authorList>
            <person name="Schneider J."/>
            <person name="Andrea H."/>
            <person name="Blom J."/>
            <person name="Jaenicke S."/>
            <person name="Ruckert C."/>
            <person name="Schorsch C."/>
            <person name="Szczepanowski R."/>
            <person name="Farwick M."/>
            <person name="Goesmann A."/>
            <person name="Puhler A."/>
            <person name="Schaffer S."/>
            <person name="Tauch A."/>
            <person name="Kohler T."/>
            <person name="Brinkrolf K."/>
        </authorList>
    </citation>
    <scope>NUCLEOTIDE SEQUENCE [LARGE SCALE GENOMIC DNA]</scope>
    <source>
        <strain evidence="2">ATCC 14091 / BCRC 22168 / CBS 111 / JCM 3599 / NBRC 0793 / NRRL Y-1031 F-60-10</strain>
    </source>
</reference>
<dbReference type="eggNOG" id="ENOG502RYMB">
    <property type="taxonomic scope" value="Eukaryota"/>
</dbReference>
<protein>
    <recommendedName>
        <fullName evidence="3">N-acetyltransferase domain-containing protein</fullName>
    </recommendedName>
</protein>
<proteinExistence type="predicted"/>
<keyword evidence="2" id="KW-1185">Reference proteome</keyword>
<evidence type="ECO:0008006" key="3">
    <source>
        <dbReference type="Google" id="ProtNLM"/>
    </source>
</evidence>